<organism evidence="2 3">
    <name type="scientific">Holothuria leucospilota</name>
    <name type="common">Black long sea cucumber</name>
    <name type="synonym">Mertensiothuria leucospilota</name>
    <dbReference type="NCBI Taxonomy" id="206669"/>
    <lineage>
        <taxon>Eukaryota</taxon>
        <taxon>Metazoa</taxon>
        <taxon>Echinodermata</taxon>
        <taxon>Eleutherozoa</taxon>
        <taxon>Echinozoa</taxon>
        <taxon>Holothuroidea</taxon>
        <taxon>Aspidochirotacea</taxon>
        <taxon>Aspidochirotida</taxon>
        <taxon>Holothuriidae</taxon>
        <taxon>Holothuria</taxon>
    </lineage>
</organism>
<proteinExistence type="predicted"/>
<sequence>MGIFEDELRQKCSQKPLVWSCYIDDRWGLWPYEPDSFKSFVEILNNLYPGELEFNSEFTYSEITFLDLRISRYVKGFLETDLFVKPAFKNLYLKYDSYHSKHTLDNIAYGQALRIRTICSTEDSVTKNLDNLKSNLIERGYPPSTVTDKIGRACTAPRSVLLNREGSKKLSKKVIASLVVTRNPRLPPLSKIVKRHFPILQLSPTFSKTFPNPPSVIYKQPPNLKSLLVKAKIREKHNLKGCFRTHDQRFVTCSVLKETSTFHSKSTGQTFQVKGDLTCTTKGVIYLLNCLDCQKQYVGETGSELRIRHKGHKQEFKKALTPIGKHIQVC</sequence>
<dbReference type="AlphaFoldDB" id="A0A9Q1C9Z7"/>
<dbReference type="EMBL" id="JAIZAY010000006">
    <property type="protein sequence ID" value="KAJ8040824.1"/>
    <property type="molecule type" value="Genomic_DNA"/>
</dbReference>
<feature type="domain" description="Helix-turn-helix" evidence="1">
    <location>
        <begin position="91"/>
        <end position="149"/>
    </location>
</feature>
<name>A0A9Q1C9Z7_HOLLE</name>
<dbReference type="OrthoDB" id="10025388at2759"/>
<evidence type="ECO:0000259" key="1">
    <source>
        <dbReference type="Pfam" id="PF26215"/>
    </source>
</evidence>
<dbReference type="PANTHER" id="PTHR21301:SF10">
    <property type="entry name" value="REVERSE TRANSCRIPTASE DOMAIN-CONTAINING PROTEIN"/>
    <property type="match status" value="1"/>
</dbReference>
<dbReference type="Pfam" id="PF26215">
    <property type="entry name" value="HTH_animal"/>
    <property type="match status" value="1"/>
</dbReference>
<dbReference type="PANTHER" id="PTHR21301">
    <property type="entry name" value="REVERSE TRANSCRIPTASE"/>
    <property type="match status" value="1"/>
</dbReference>
<evidence type="ECO:0000313" key="3">
    <source>
        <dbReference type="Proteomes" id="UP001152320"/>
    </source>
</evidence>
<protein>
    <recommendedName>
        <fullName evidence="1">Helix-turn-helix domain-containing protein</fullName>
    </recommendedName>
</protein>
<reference evidence="2" key="1">
    <citation type="submission" date="2021-10" db="EMBL/GenBank/DDBJ databases">
        <title>Tropical sea cucumber genome reveals ecological adaptation and Cuvierian tubules defense mechanism.</title>
        <authorList>
            <person name="Chen T."/>
        </authorList>
    </citation>
    <scope>NUCLEOTIDE SEQUENCE</scope>
    <source>
        <strain evidence="2">Nanhai2018</strain>
        <tissue evidence="2">Muscle</tissue>
    </source>
</reference>
<dbReference type="Proteomes" id="UP001152320">
    <property type="component" value="Chromosome 6"/>
</dbReference>
<accession>A0A9Q1C9Z7</accession>
<evidence type="ECO:0000313" key="2">
    <source>
        <dbReference type="EMBL" id="KAJ8040824.1"/>
    </source>
</evidence>
<gene>
    <name evidence="2" type="ORF">HOLleu_15230</name>
</gene>
<comment type="caution">
    <text evidence="2">The sequence shown here is derived from an EMBL/GenBank/DDBJ whole genome shotgun (WGS) entry which is preliminary data.</text>
</comment>
<keyword evidence="3" id="KW-1185">Reference proteome</keyword>
<dbReference type="InterPro" id="IPR058912">
    <property type="entry name" value="HTH_animal"/>
</dbReference>